<dbReference type="SUPFAM" id="SSF52540">
    <property type="entry name" value="P-loop containing nucleoside triphosphate hydrolases"/>
    <property type="match status" value="1"/>
</dbReference>
<dbReference type="OrthoDB" id="6362633at2759"/>
<evidence type="ECO:0000313" key="1">
    <source>
        <dbReference type="EMBL" id="KAF4657478.1"/>
    </source>
</evidence>
<dbReference type="GO" id="GO:0016301">
    <property type="term" value="F:kinase activity"/>
    <property type="evidence" value="ECO:0007669"/>
    <property type="project" value="UniProtKB-KW"/>
</dbReference>
<comment type="caution">
    <text evidence="2">The sequence shown here is derived from an EMBL/GenBank/DDBJ whole genome shotgun (WGS) entry which is preliminary data.</text>
</comment>
<organism evidence="2 4">
    <name type="scientific">Perkinsus olseni</name>
    <name type="common">Perkinsus atlanticus</name>
    <dbReference type="NCBI Taxonomy" id="32597"/>
    <lineage>
        <taxon>Eukaryota</taxon>
        <taxon>Sar</taxon>
        <taxon>Alveolata</taxon>
        <taxon>Perkinsozoa</taxon>
        <taxon>Perkinsea</taxon>
        <taxon>Perkinsida</taxon>
        <taxon>Perkinsidae</taxon>
        <taxon>Perkinsus</taxon>
    </lineage>
</organism>
<dbReference type="Proteomes" id="UP000570595">
    <property type="component" value="Unassembled WGS sequence"/>
</dbReference>
<reference evidence="3 4" key="1">
    <citation type="submission" date="2020-04" db="EMBL/GenBank/DDBJ databases">
        <title>Perkinsus olseni comparative genomics.</title>
        <authorList>
            <person name="Bogema D.R."/>
        </authorList>
    </citation>
    <scope>NUCLEOTIDE SEQUENCE [LARGE SCALE GENOMIC DNA]</scope>
    <source>
        <strain evidence="1">ATCC PRA-179</strain>
        <strain evidence="2">ATCC PRA-31</strain>
    </source>
</reference>
<dbReference type="EMBL" id="JABANN010000337">
    <property type="protein sequence ID" value="KAF4661904.1"/>
    <property type="molecule type" value="Genomic_DNA"/>
</dbReference>
<evidence type="ECO:0000313" key="2">
    <source>
        <dbReference type="EMBL" id="KAF4661904.1"/>
    </source>
</evidence>
<evidence type="ECO:0000313" key="4">
    <source>
        <dbReference type="Proteomes" id="UP000572268"/>
    </source>
</evidence>
<dbReference type="InterPro" id="IPR027417">
    <property type="entry name" value="P-loop_NTPase"/>
</dbReference>
<dbReference type="AlphaFoldDB" id="A0A7J6LRS3"/>
<dbReference type="EMBL" id="JABAHT010000352">
    <property type="protein sequence ID" value="KAF4657478.1"/>
    <property type="molecule type" value="Genomic_DNA"/>
</dbReference>
<keyword evidence="2" id="KW-0418">Kinase</keyword>
<dbReference type="Proteomes" id="UP000572268">
    <property type="component" value="Unassembled WGS sequence"/>
</dbReference>
<dbReference type="Gene3D" id="3.40.50.300">
    <property type="entry name" value="P-loop containing nucleotide triphosphate hydrolases"/>
    <property type="match status" value="1"/>
</dbReference>
<proteinExistence type="predicted"/>
<evidence type="ECO:0000313" key="3">
    <source>
        <dbReference type="Proteomes" id="UP000570595"/>
    </source>
</evidence>
<gene>
    <name evidence="2" type="primary">YFH7</name>
    <name evidence="2" type="ORF">FOL46_005529</name>
    <name evidence="1" type="ORF">FOZ61_006240</name>
</gene>
<protein>
    <submittedName>
        <fullName evidence="2">Putative kinase</fullName>
    </submittedName>
</protein>
<name>A0A7J6LRS3_PEROL</name>
<keyword evidence="2" id="KW-0808">Transferase</keyword>
<dbReference type="CDD" id="cd02019">
    <property type="entry name" value="NK"/>
    <property type="match status" value="1"/>
</dbReference>
<sequence>MACPPDDISITDLATYLLTSSSPRLLVGVVGAPGAGKSAVSRHLVAEINRRASADTAILVPLDGFHFTRHYLDTQMHDPVKAKRYRGAHWTFDKGAFSKCLGRLQRDDDVDCPEFDHRVHDPEEGKIKMSSTSKYSSGPQKRIDREELLLGMSLEESKALKKPLCGGIWITTNRMEI</sequence>
<accession>A0A7J6LRS3</accession>